<gene>
    <name evidence="3" type="ORF">RhiirA1_469895</name>
</gene>
<dbReference type="InterPro" id="IPR006571">
    <property type="entry name" value="TLDc_dom"/>
</dbReference>
<proteinExistence type="predicted"/>
<reference evidence="3 4" key="2">
    <citation type="submission" date="2017-10" db="EMBL/GenBank/DDBJ databases">
        <title>Genome analyses suggest a sexual origin of heterokaryosis in a supposedly ancient asexual fungus.</title>
        <authorList>
            <person name="Corradi N."/>
            <person name="Sedzielewska K."/>
            <person name="Noel J."/>
            <person name="Charron P."/>
            <person name="Farinelli L."/>
            <person name="Marton T."/>
            <person name="Kruger M."/>
            <person name="Pelin A."/>
            <person name="Brachmann A."/>
            <person name="Corradi N."/>
        </authorList>
    </citation>
    <scope>NUCLEOTIDE SEQUENCE [LARGE SCALE GENOMIC DNA]</scope>
    <source>
        <strain evidence="3 4">A1</strain>
    </source>
</reference>
<dbReference type="Gene3D" id="1.25.40.420">
    <property type="match status" value="1"/>
</dbReference>
<accession>A0A2N0R766</accession>
<evidence type="ECO:0000259" key="2">
    <source>
        <dbReference type="PROSITE" id="PS51886"/>
    </source>
</evidence>
<comment type="caution">
    <text evidence="3">The sequence shown here is derived from an EMBL/GenBank/DDBJ whole genome shotgun (WGS) entry which is preliminary data.</text>
</comment>
<dbReference type="Gene3D" id="3.30.710.10">
    <property type="entry name" value="Potassium Channel Kv1.1, Chain A"/>
    <property type="match status" value="1"/>
</dbReference>
<feature type="domain" description="TLDc" evidence="2">
    <location>
        <begin position="291"/>
        <end position="464"/>
    </location>
</feature>
<dbReference type="EMBL" id="LLXH01001394">
    <property type="protein sequence ID" value="PKC59136.1"/>
    <property type="molecule type" value="Genomic_DNA"/>
</dbReference>
<dbReference type="PROSITE" id="PS51886">
    <property type="entry name" value="TLDC"/>
    <property type="match status" value="1"/>
</dbReference>
<dbReference type="SMART" id="SM00584">
    <property type="entry name" value="TLDc"/>
    <property type="match status" value="1"/>
</dbReference>
<dbReference type="PANTHER" id="PTHR24410:SF23">
    <property type="entry name" value="BTB DOMAIN-CONTAINING PROTEIN-RELATED"/>
    <property type="match status" value="1"/>
</dbReference>
<dbReference type="VEuPathDB" id="FungiDB:RhiirA1_469895"/>
<sequence>MTPLFYSKLSNDLFSILNDADDYNVIIKVGENENVKEFHAHSVILRARSPYFKGALSSCWIEKKNDMIFYSKPNIAPNVFDMILRIIIIIKLELTEQPSEDILELLIASDELLIEELFDYVQVYLIKERSGWIATHFHLVFSTAFKLNNCNKLQDYCFESTCGSFSTSNEFLSLDKDTIYKMLERDDIKINEVTAWEQLIKWGIKQTPGLSNDKDKWNNEDCEALKKTLSQLIPLIRFIDIPYGQFFKKVRPYKDIIPNNIHEDFENYYNYKSNLPKITTLPPRMRNFDSNVIKQKHANIIISWITKKDFYAFQDPRYEFYLDYRGSIDGISRNSFVNKCKGPLERLVLIKVKQSGKIFGGYSSIGFNSIGDGFRDLQQFYNSSDNFIFSFENSEDTQNMKISRVKDHNKAICCDGTGFKFGLDSLFMYEDQYICARNRSHAYEDNLNTNEIFKIEEIEVYSIHCWK</sequence>
<dbReference type="VEuPathDB" id="FungiDB:FUN_021820"/>
<reference evidence="3 4" key="1">
    <citation type="submission" date="2017-10" db="EMBL/GenBank/DDBJ databases">
        <title>Extensive intraspecific genome diversity in a model arbuscular mycorrhizal fungus.</title>
        <authorList>
            <person name="Chen E.C.H."/>
            <person name="Morin E."/>
            <person name="Baudet D."/>
            <person name="Noel J."/>
            <person name="Ndikumana S."/>
            <person name="Charron P."/>
            <person name="St-Onge C."/>
            <person name="Giorgi J."/>
            <person name="Grigoriev I.V."/>
            <person name="Roux C."/>
            <person name="Martin F.M."/>
            <person name="Corradi N."/>
        </authorList>
    </citation>
    <scope>NUCLEOTIDE SEQUENCE [LARGE SCALE GENOMIC DNA]</scope>
    <source>
        <strain evidence="3 4">A1</strain>
    </source>
</reference>
<evidence type="ECO:0000313" key="3">
    <source>
        <dbReference type="EMBL" id="PKC59136.1"/>
    </source>
</evidence>
<dbReference type="InterPro" id="IPR000210">
    <property type="entry name" value="BTB/POZ_dom"/>
</dbReference>
<dbReference type="PANTHER" id="PTHR24410">
    <property type="entry name" value="HL07962P-RELATED"/>
    <property type="match status" value="1"/>
</dbReference>
<dbReference type="Pfam" id="PF07534">
    <property type="entry name" value="TLD"/>
    <property type="match status" value="1"/>
</dbReference>
<dbReference type="InterPro" id="IPR011333">
    <property type="entry name" value="SKP1/BTB/POZ_sf"/>
</dbReference>
<dbReference type="AlphaFoldDB" id="A0A2N0R766"/>
<evidence type="ECO:0000313" key="4">
    <source>
        <dbReference type="Proteomes" id="UP000232688"/>
    </source>
</evidence>
<dbReference type="SMART" id="SM00225">
    <property type="entry name" value="BTB"/>
    <property type="match status" value="1"/>
</dbReference>
<dbReference type="InterPro" id="IPR051481">
    <property type="entry name" value="BTB-POZ/Galectin-3-binding"/>
</dbReference>
<evidence type="ECO:0008006" key="5">
    <source>
        <dbReference type="Google" id="ProtNLM"/>
    </source>
</evidence>
<dbReference type="PROSITE" id="PS50097">
    <property type="entry name" value="BTB"/>
    <property type="match status" value="1"/>
</dbReference>
<dbReference type="VEuPathDB" id="FungiDB:RhiirFUN_003723"/>
<protein>
    <recommendedName>
        <fullName evidence="5">Serine-enriched protein</fullName>
    </recommendedName>
</protein>
<dbReference type="Proteomes" id="UP000232688">
    <property type="component" value="Unassembled WGS sequence"/>
</dbReference>
<dbReference type="Pfam" id="PF00651">
    <property type="entry name" value="BTB"/>
    <property type="match status" value="1"/>
</dbReference>
<dbReference type="SUPFAM" id="SSF54695">
    <property type="entry name" value="POZ domain"/>
    <property type="match status" value="1"/>
</dbReference>
<feature type="domain" description="BTB" evidence="1">
    <location>
        <begin position="23"/>
        <end position="96"/>
    </location>
</feature>
<dbReference type="Pfam" id="PF07707">
    <property type="entry name" value="BACK"/>
    <property type="match status" value="1"/>
</dbReference>
<name>A0A2N0R766_9GLOM</name>
<organism evidence="3 4">
    <name type="scientific">Rhizophagus irregularis</name>
    <dbReference type="NCBI Taxonomy" id="588596"/>
    <lineage>
        <taxon>Eukaryota</taxon>
        <taxon>Fungi</taxon>
        <taxon>Fungi incertae sedis</taxon>
        <taxon>Mucoromycota</taxon>
        <taxon>Glomeromycotina</taxon>
        <taxon>Glomeromycetes</taxon>
        <taxon>Glomerales</taxon>
        <taxon>Glomeraceae</taxon>
        <taxon>Rhizophagus</taxon>
    </lineage>
</organism>
<dbReference type="InterPro" id="IPR011705">
    <property type="entry name" value="BACK"/>
</dbReference>
<evidence type="ECO:0000259" key="1">
    <source>
        <dbReference type="PROSITE" id="PS50097"/>
    </source>
</evidence>